<dbReference type="EMBL" id="BTSX01000002">
    <property type="protein sequence ID" value="GMS87049.1"/>
    <property type="molecule type" value="Genomic_DNA"/>
</dbReference>
<dbReference type="Proteomes" id="UP001432027">
    <property type="component" value="Unassembled WGS sequence"/>
</dbReference>
<comment type="caution">
    <text evidence="1">The sequence shown here is derived from an EMBL/GenBank/DDBJ whole genome shotgun (WGS) entry which is preliminary data.</text>
</comment>
<name>A0AAV5SVX0_9BILA</name>
<evidence type="ECO:0000313" key="1">
    <source>
        <dbReference type="EMBL" id="GMS87049.1"/>
    </source>
</evidence>
<accession>A0AAV5SVX0</accession>
<dbReference type="PANTHER" id="PTHR37437:SF1">
    <property type="entry name" value="LIPOCALIN-RELATED PROTEIN"/>
    <property type="match status" value="1"/>
</dbReference>
<dbReference type="PANTHER" id="PTHR37437">
    <property type="entry name" value="LIPOCALIN-RELATED PROTEIN-RELATED"/>
    <property type="match status" value="1"/>
</dbReference>
<reference evidence="1" key="1">
    <citation type="submission" date="2023-10" db="EMBL/GenBank/DDBJ databases">
        <title>Genome assembly of Pristionchus species.</title>
        <authorList>
            <person name="Yoshida K."/>
            <person name="Sommer R.J."/>
        </authorList>
    </citation>
    <scope>NUCLEOTIDE SEQUENCE</scope>
    <source>
        <strain evidence="1">RS0144</strain>
    </source>
</reference>
<organism evidence="1 2">
    <name type="scientific">Pristionchus entomophagus</name>
    <dbReference type="NCBI Taxonomy" id="358040"/>
    <lineage>
        <taxon>Eukaryota</taxon>
        <taxon>Metazoa</taxon>
        <taxon>Ecdysozoa</taxon>
        <taxon>Nematoda</taxon>
        <taxon>Chromadorea</taxon>
        <taxon>Rhabditida</taxon>
        <taxon>Rhabditina</taxon>
        <taxon>Diplogasteromorpha</taxon>
        <taxon>Diplogasteroidea</taxon>
        <taxon>Neodiplogasteridae</taxon>
        <taxon>Pristionchus</taxon>
    </lineage>
</organism>
<gene>
    <name evidence="1" type="ORF">PENTCL1PPCAC_9224</name>
</gene>
<proteinExistence type="predicted"/>
<keyword evidence="2" id="KW-1185">Reference proteome</keyword>
<dbReference type="AlphaFoldDB" id="A0AAV5SVX0"/>
<sequence length="110" mass="12540">MMGRWFVGLSSPRYDGHKCIVHEFWIYKLGPEGTDSSGKPQYEYTILSTCTKSPVTVLVSNPGKFKQIYKEAILSWLKENQFTTGGAYPLVQPDYSTCYYTDSITQIMGY</sequence>
<protein>
    <submittedName>
        <fullName evidence="1">Uncharacterized protein</fullName>
    </submittedName>
</protein>
<evidence type="ECO:0000313" key="2">
    <source>
        <dbReference type="Proteomes" id="UP001432027"/>
    </source>
</evidence>